<name>A0AAV7JV53_9METZ</name>
<dbReference type="AlphaFoldDB" id="A0AAV7JV53"/>
<reference evidence="1 2" key="1">
    <citation type="journal article" date="2023" name="BMC Biol.">
        <title>The compact genome of the sponge Oopsacas minuta (Hexactinellida) is lacking key metazoan core genes.</title>
        <authorList>
            <person name="Santini S."/>
            <person name="Schenkelaars Q."/>
            <person name="Jourda C."/>
            <person name="Duchesne M."/>
            <person name="Belahbib H."/>
            <person name="Rocher C."/>
            <person name="Selva M."/>
            <person name="Riesgo A."/>
            <person name="Vervoort M."/>
            <person name="Leys S.P."/>
            <person name="Kodjabachian L."/>
            <person name="Le Bivic A."/>
            <person name="Borchiellini C."/>
            <person name="Claverie J.M."/>
            <person name="Renard E."/>
        </authorList>
    </citation>
    <scope>NUCLEOTIDE SEQUENCE [LARGE SCALE GENOMIC DNA]</scope>
    <source>
        <strain evidence="1">SPO-2</strain>
    </source>
</reference>
<keyword evidence="2" id="KW-1185">Reference proteome</keyword>
<organism evidence="1 2">
    <name type="scientific">Oopsacas minuta</name>
    <dbReference type="NCBI Taxonomy" id="111878"/>
    <lineage>
        <taxon>Eukaryota</taxon>
        <taxon>Metazoa</taxon>
        <taxon>Porifera</taxon>
        <taxon>Hexactinellida</taxon>
        <taxon>Hexasterophora</taxon>
        <taxon>Lyssacinosida</taxon>
        <taxon>Leucopsacidae</taxon>
        <taxon>Oopsacas</taxon>
    </lineage>
</organism>
<dbReference type="Proteomes" id="UP001165289">
    <property type="component" value="Unassembled WGS sequence"/>
</dbReference>
<evidence type="ECO:0000313" key="1">
    <source>
        <dbReference type="EMBL" id="KAI6652903.1"/>
    </source>
</evidence>
<comment type="caution">
    <text evidence="1">The sequence shown here is derived from an EMBL/GenBank/DDBJ whole genome shotgun (WGS) entry which is preliminary data.</text>
</comment>
<gene>
    <name evidence="1" type="ORF">LOD99_4289</name>
</gene>
<dbReference type="EMBL" id="JAKMXF010000297">
    <property type="protein sequence ID" value="KAI6652903.1"/>
    <property type="molecule type" value="Genomic_DNA"/>
</dbReference>
<proteinExistence type="predicted"/>
<sequence length="109" mass="12457">METLNSKKVSVLSTETRVSLKERYTGIIQEYRNIVRILNILNEMERIIAPYNVKIGVRILNKLSTLYKDYESVISCKNTSCPSQRVILGALRPAFTENISTNHPSLPPY</sequence>
<evidence type="ECO:0000313" key="2">
    <source>
        <dbReference type="Proteomes" id="UP001165289"/>
    </source>
</evidence>
<accession>A0AAV7JV53</accession>
<protein>
    <submittedName>
        <fullName evidence="1">Uncharacterized protein</fullName>
    </submittedName>
</protein>